<evidence type="ECO:0000256" key="1">
    <source>
        <dbReference type="SAM" id="MobiDB-lite"/>
    </source>
</evidence>
<organism evidence="4 5">
    <name type="scientific">Listeria floridensis FSL S10-1187</name>
    <dbReference type="NCBI Taxonomy" id="1265817"/>
    <lineage>
        <taxon>Bacteria</taxon>
        <taxon>Bacillati</taxon>
        <taxon>Bacillota</taxon>
        <taxon>Bacilli</taxon>
        <taxon>Bacillales</taxon>
        <taxon>Listeriaceae</taxon>
        <taxon>Listeria</taxon>
    </lineage>
</organism>
<comment type="caution">
    <text evidence="4">The sequence shown here is derived from an EMBL/GenBank/DDBJ whole genome shotgun (WGS) entry which is preliminary data.</text>
</comment>
<name>A0ABN0RCI8_9LIST</name>
<evidence type="ECO:0000313" key="4">
    <source>
        <dbReference type="EMBL" id="EUJ27204.1"/>
    </source>
</evidence>
<dbReference type="InterPro" id="IPR027994">
    <property type="entry name" value="WxL_dom"/>
</dbReference>
<reference evidence="4 5" key="1">
    <citation type="journal article" date="2014" name="Int. J. Syst. Evol. Microbiol.">
        <title>Listeria floridensis sp. nov., Listeria aquatica sp. nov., Listeria cornellensis sp. nov., Listeria riparia sp. nov. and Listeria grandensis sp. nov., from agricultural and natural environments.</title>
        <authorList>
            <person name="den Bakker H.C."/>
            <person name="Warchocki S."/>
            <person name="Wright E.M."/>
            <person name="Allred A.F."/>
            <person name="Ahlstrom C."/>
            <person name="Manuel C.S."/>
            <person name="Stasiewicz M.J."/>
            <person name="Burrell A."/>
            <person name="Roof S."/>
            <person name="Strawn L."/>
            <person name="Fortes E.D."/>
            <person name="Nightingale K.K."/>
            <person name="Kephart D."/>
            <person name="Wiedmann M."/>
        </authorList>
    </citation>
    <scope>NUCLEOTIDE SEQUENCE [LARGE SCALE GENOMIC DNA]</scope>
    <source>
        <strain evidence="4 5">FSL S10-1187</strain>
    </source>
</reference>
<evidence type="ECO:0000256" key="2">
    <source>
        <dbReference type="SAM" id="SignalP"/>
    </source>
</evidence>
<sequence length="241" mass="25613">MKAGKFFTLAMLAMMFFFAGTQTVLAAGDSSDSSVQFVGDDDGTTQPVNPVDPTEEVNPTDPVTPTSGALRIDFASNISFGTQKIYGKDTTYHPLYTQVKPVSDGTITKYVPQYVQITDNTGLNQGWELMVSGTEFKSTSDKVLTGAELILSGTTVNSKMDQKFKPSLINSRVAIGSTPESVVTASANEGMSVWTVAFGDAEGLNSSSFNSNISLHVPAETVKVAGETYTSTLTWTLSSAP</sequence>
<feature type="domain" description="WxL" evidence="3">
    <location>
        <begin position="30"/>
        <end position="241"/>
    </location>
</feature>
<gene>
    <name evidence="4" type="ORF">MFLO_13610</name>
</gene>
<protein>
    <submittedName>
        <fullName evidence="4">Cell surface protein</fullName>
    </submittedName>
</protein>
<dbReference type="Proteomes" id="UP000019249">
    <property type="component" value="Unassembled WGS sequence"/>
</dbReference>
<dbReference type="RefSeq" id="WP_051993642.1">
    <property type="nucleotide sequence ID" value="NZ_AODF01000033.1"/>
</dbReference>
<accession>A0ABN0RCI8</accession>
<keyword evidence="2" id="KW-0732">Signal</keyword>
<proteinExistence type="predicted"/>
<feature type="chain" id="PRO_5045311448" evidence="2">
    <location>
        <begin position="27"/>
        <end position="241"/>
    </location>
</feature>
<dbReference type="Pfam" id="PF13731">
    <property type="entry name" value="WxL"/>
    <property type="match status" value="1"/>
</dbReference>
<keyword evidence="5" id="KW-1185">Reference proteome</keyword>
<evidence type="ECO:0000259" key="3">
    <source>
        <dbReference type="Pfam" id="PF13731"/>
    </source>
</evidence>
<feature type="signal peptide" evidence="2">
    <location>
        <begin position="1"/>
        <end position="26"/>
    </location>
</feature>
<feature type="region of interest" description="Disordered" evidence="1">
    <location>
        <begin position="39"/>
        <end position="66"/>
    </location>
</feature>
<dbReference type="EMBL" id="AODF01000033">
    <property type="protein sequence ID" value="EUJ27204.1"/>
    <property type="molecule type" value="Genomic_DNA"/>
</dbReference>
<evidence type="ECO:0000313" key="5">
    <source>
        <dbReference type="Proteomes" id="UP000019249"/>
    </source>
</evidence>